<reference evidence="20 21" key="1">
    <citation type="submission" date="2020-02" db="EMBL/GenBank/DDBJ databases">
        <authorList>
            <person name="Dziuba M."/>
            <person name="Kuznetsov B."/>
            <person name="Mardanov A."/>
            <person name="Ravin N."/>
            <person name="Grouzdev D."/>
        </authorList>
    </citation>
    <scope>NUCLEOTIDE SEQUENCE [LARGE SCALE GENOMIC DNA]</scope>
    <source>
        <strain evidence="20 21">SpK</strain>
    </source>
</reference>
<dbReference type="InterPro" id="IPR036097">
    <property type="entry name" value="HisK_dim/P_sf"/>
</dbReference>
<feature type="transmembrane region" description="Helical" evidence="16">
    <location>
        <begin position="46"/>
        <end position="65"/>
    </location>
</feature>
<evidence type="ECO:0000259" key="18">
    <source>
        <dbReference type="PROSITE" id="PS50110"/>
    </source>
</evidence>
<keyword evidence="13 16" id="KW-0472">Membrane</keyword>
<keyword evidence="12" id="KW-0902">Two-component regulatory system</keyword>
<dbReference type="SUPFAM" id="SSF55874">
    <property type="entry name" value="ATPase domain of HSP90 chaperone/DNA topoisomerase II/histidine kinase"/>
    <property type="match status" value="1"/>
</dbReference>
<dbReference type="EMBL" id="JAAIYP010000007">
    <property type="protein sequence ID" value="NFV78807.1"/>
    <property type="molecule type" value="Genomic_DNA"/>
</dbReference>
<evidence type="ECO:0000256" key="13">
    <source>
        <dbReference type="ARBA" id="ARBA00023136"/>
    </source>
</evidence>
<dbReference type="PROSITE" id="PS50894">
    <property type="entry name" value="HPT"/>
    <property type="match status" value="1"/>
</dbReference>
<dbReference type="InterPro" id="IPR003661">
    <property type="entry name" value="HisK_dim/P_dom"/>
</dbReference>
<keyword evidence="21" id="KW-1185">Reference proteome</keyword>
<feature type="domain" description="Histidine kinase" evidence="17">
    <location>
        <begin position="222"/>
        <end position="438"/>
    </location>
</feature>
<gene>
    <name evidence="20" type="ORF">G4223_01575</name>
</gene>
<evidence type="ECO:0000256" key="10">
    <source>
        <dbReference type="ARBA" id="ARBA00022840"/>
    </source>
</evidence>
<dbReference type="InterPro" id="IPR036641">
    <property type="entry name" value="HPT_dom_sf"/>
</dbReference>
<dbReference type="PRINTS" id="PR00344">
    <property type="entry name" value="BCTRLSENSOR"/>
</dbReference>
<dbReference type="Gene3D" id="3.40.50.2300">
    <property type="match status" value="1"/>
</dbReference>
<feature type="domain" description="Response regulatory" evidence="18">
    <location>
        <begin position="460"/>
        <end position="577"/>
    </location>
</feature>
<name>A0A7C9URT6_9PROT</name>
<evidence type="ECO:0000256" key="3">
    <source>
        <dbReference type="ARBA" id="ARBA00012438"/>
    </source>
</evidence>
<comment type="catalytic activity">
    <reaction evidence="1">
        <text>ATP + protein L-histidine = ADP + protein N-phospho-L-histidine.</text>
        <dbReference type="EC" id="2.7.13.3"/>
    </reaction>
</comment>
<dbReference type="FunFam" id="1.10.287.130:FF:000002">
    <property type="entry name" value="Two-component osmosensing histidine kinase"/>
    <property type="match status" value="1"/>
</dbReference>
<dbReference type="GO" id="GO:0005524">
    <property type="term" value="F:ATP binding"/>
    <property type="evidence" value="ECO:0007669"/>
    <property type="project" value="UniProtKB-KW"/>
</dbReference>
<evidence type="ECO:0000256" key="1">
    <source>
        <dbReference type="ARBA" id="ARBA00000085"/>
    </source>
</evidence>
<dbReference type="SUPFAM" id="SSF47384">
    <property type="entry name" value="Homodimeric domain of signal transducing histidine kinase"/>
    <property type="match status" value="1"/>
</dbReference>
<evidence type="ECO:0000256" key="11">
    <source>
        <dbReference type="ARBA" id="ARBA00022989"/>
    </source>
</evidence>
<feature type="modified residue" description="Phosphohistidine" evidence="14">
    <location>
        <position position="635"/>
    </location>
</feature>
<dbReference type="InterPro" id="IPR004358">
    <property type="entry name" value="Sig_transdc_His_kin-like_C"/>
</dbReference>
<dbReference type="InterPro" id="IPR005467">
    <property type="entry name" value="His_kinase_dom"/>
</dbReference>
<comment type="subcellular location">
    <subcellularLocation>
        <location evidence="2">Cell membrane</location>
        <topology evidence="2">Multi-pass membrane protein</topology>
    </subcellularLocation>
</comment>
<evidence type="ECO:0000256" key="5">
    <source>
        <dbReference type="ARBA" id="ARBA00022553"/>
    </source>
</evidence>
<accession>A0A7C9URT6</accession>
<keyword evidence="8" id="KW-0547">Nucleotide-binding</keyword>
<evidence type="ECO:0000256" key="4">
    <source>
        <dbReference type="ARBA" id="ARBA00022475"/>
    </source>
</evidence>
<dbReference type="InterPro" id="IPR011006">
    <property type="entry name" value="CheY-like_superfamily"/>
</dbReference>
<keyword evidence="11 16" id="KW-1133">Transmembrane helix</keyword>
<dbReference type="PANTHER" id="PTHR45339:SF1">
    <property type="entry name" value="HYBRID SIGNAL TRANSDUCTION HISTIDINE KINASE J"/>
    <property type="match status" value="1"/>
</dbReference>
<dbReference type="FunFam" id="3.30.565.10:FF:000078">
    <property type="entry name" value="Two-component sensor histidine kinase"/>
    <property type="match status" value="1"/>
</dbReference>
<dbReference type="CDD" id="cd00088">
    <property type="entry name" value="HPT"/>
    <property type="match status" value="1"/>
</dbReference>
<dbReference type="Proteomes" id="UP000480684">
    <property type="component" value="Unassembled WGS sequence"/>
</dbReference>
<keyword evidence="4" id="KW-1003">Cell membrane</keyword>
<dbReference type="SMART" id="SM00387">
    <property type="entry name" value="HATPase_c"/>
    <property type="match status" value="1"/>
</dbReference>
<evidence type="ECO:0000256" key="6">
    <source>
        <dbReference type="ARBA" id="ARBA00022679"/>
    </source>
</evidence>
<dbReference type="GO" id="GO:0000155">
    <property type="term" value="F:phosphorelay sensor kinase activity"/>
    <property type="evidence" value="ECO:0007669"/>
    <property type="project" value="InterPro"/>
</dbReference>
<evidence type="ECO:0000259" key="19">
    <source>
        <dbReference type="PROSITE" id="PS50894"/>
    </source>
</evidence>
<dbReference type="Pfam" id="PF02518">
    <property type="entry name" value="HATPase_c"/>
    <property type="match status" value="1"/>
</dbReference>
<proteinExistence type="predicted"/>
<dbReference type="PROSITE" id="PS50110">
    <property type="entry name" value="RESPONSE_REGULATORY"/>
    <property type="match status" value="1"/>
</dbReference>
<evidence type="ECO:0000256" key="2">
    <source>
        <dbReference type="ARBA" id="ARBA00004651"/>
    </source>
</evidence>
<feature type="transmembrane region" description="Helical" evidence="16">
    <location>
        <begin position="85"/>
        <end position="104"/>
    </location>
</feature>
<dbReference type="Pfam" id="PF00072">
    <property type="entry name" value="Response_reg"/>
    <property type="match status" value="1"/>
</dbReference>
<evidence type="ECO:0000313" key="20">
    <source>
        <dbReference type="EMBL" id="NFV78807.1"/>
    </source>
</evidence>
<evidence type="ECO:0000256" key="14">
    <source>
        <dbReference type="PROSITE-ProRule" id="PRU00110"/>
    </source>
</evidence>
<dbReference type="Pfam" id="PF01627">
    <property type="entry name" value="Hpt"/>
    <property type="match status" value="1"/>
</dbReference>
<dbReference type="SMART" id="SM00388">
    <property type="entry name" value="HisKA"/>
    <property type="match status" value="1"/>
</dbReference>
<protein>
    <recommendedName>
        <fullName evidence="3">histidine kinase</fullName>
        <ecNumber evidence="3">2.7.13.3</ecNumber>
    </recommendedName>
</protein>
<keyword evidence="7 16" id="KW-0812">Transmembrane</keyword>
<dbReference type="GO" id="GO:0005886">
    <property type="term" value="C:plasma membrane"/>
    <property type="evidence" value="ECO:0007669"/>
    <property type="project" value="UniProtKB-SubCell"/>
</dbReference>
<dbReference type="SUPFAM" id="SSF52172">
    <property type="entry name" value="CheY-like"/>
    <property type="match status" value="1"/>
</dbReference>
<dbReference type="SUPFAM" id="SSF47226">
    <property type="entry name" value="Histidine-containing phosphotransfer domain, HPT domain"/>
    <property type="match status" value="1"/>
</dbReference>
<feature type="domain" description="HPt" evidence="19">
    <location>
        <begin position="588"/>
        <end position="687"/>
    </location>
</feature>
<evidence type="ECO:0000256" key="9">
    <source>
        <dbReference type="ARBA" id="ARBA00022777"/>
    </source>
</evidence>
<keyword evidence="10" id="KW-0067">ATP-binding</keyword>
<keyword evidence="5 15" id="KW-0597">Phosphoprotein</keyword>
<evidence type="ECO:0000259" key="17">
    <source>
        <dbReference type="PROSITE" id="PS50109"/>
    </source>
</evidence>
<dbReference type="CDD" id="cd17546">
    <property type="entry name" value="REC_hyHK_CKI1_RcsC-like"/>
    <property type="match status" value="1"/>
</dbReference>
<comment type="caution">
    <text evidence="20">The sequence shown here is derived from an EMBL/GenBank/DDBJ whole genome shotgun (WGS) entry which is preliminary data.</text>
</comment>
<feature type="transmembrane region" description="Helical" evidence="16">
    <location>
        <begin position="110"/>
        <end position="130"/>
    </location>
</feature>
<dbReference type="Gene3D" id="1.10.287.130">
    <property type="match status" value="1"/>
</dbReference>
<evidence type="ECO:0000256" key="16">
    <source>
        <dbReference type="SAM" id="Phobius"/>
    </source>
</evidence>
<evidence type="ECO:0000256" key="7">
    <source>
        <dbReference type="ARBA" id="ARBA00022692"/>
    </source>
</evidence>
<dbReference type="InterPro" id="IPR003594">
    <property type="entry name" value="HATPase_dom"/>
</dbReference>
<evidence type="ECO:0000256" key="8">
    <source>
        <dbReference type="ARBA" id="ARBA00022741"/>
    </source>
</evidence>
<feature type="transmembrane region" description="Helical" evidence="16">
    <location>
        <begin position="21"/>
        <end position="40"/>
    </location>
</feature>
<sequence length="687" mass="73695">MHHSIEDRIAVELLRRLVANATIPLVGVLLGTVLIATTHWDTRDHALILGWAALVAVALVFRTALTLSMRRRLEHAAAEPGTPQLYALSFAFSGIAWGVGGLLVKGADPMAMVITITGMQAMVMGGVATISVFMPAFWAFSIPAMLPLVVGLALMGGQAGWVLTLYNVIFFLLMAGIARRAHASLRHALRLGFEKEDLIAEISSAHREAAAANRAKSQFLATMSHEIRTPMSGIIGLVRLMLERPLDPEQHDHADTIRHSAEALLAILDDILDFSKLEAGKLSIEAMPLDLPLLMTRVAELMRPRAEDKGLSLTLSLAPDLPRAIHADPTRLRQILLNLIGNAVKFTERGGVSIQATAQDGRLSIAVADTGIGMPPEVQARLFSEFTQGDGTIARRFGGTGLGLAICRQLATLMGGTIGVDSQPGQGSTFRLDLPLVLSTPERLNAAPTAGPVPELPALRILLAEDNLVNQKVTVTLLTRAGHAVTVADDGLRAVERVAAEDFDVILMDMQMPVMDGLEATRRIRTLPEPRCRIPILALTANALKGDDERCLDAGMDGYLTKPVNGPALFTALGRMVDASTVPHPAVEESTLAQMLAICGQDARGMVDLFIREAWKSHDALMAADTPEAMAAAAHDLKSMAGTMGLRTLQSLADTIEQACRQGRHHDALPLAQDLRPALERAVTQLA</sequence>
<keyword evidence="9" id="KW-0418">Kinase</keyword>
<dbReference type="InterPro" id="IPR008207">
    <property type="entry name" value="Sig_transdc_His_kin_Hpt_dom"/>
</dbReference>
<dbReference type="InterPro" id="IPR001789">
    <property type="entry name" value="Sig_transdc_resp-reg_receiver"/>
</dbReference>
<dbReference type="Gene3D" id="1.20.120.160">
    <property type="entry name" value="HPT domain"/>
    <property type="match status" value="1"/>
</dbReference>
<evidence type="ECO:0000313" key="21">
    <source>
        <dbReference type="Proteomes" id="UP000480684"/>
    </source>
</evidence>
<dbReference type="RefSeq" id="WP_163674100.1">
    <property type="nucleotide sequence ID" value="NZ_JAAIYP010000007.1"/>
</dbReference>
<dbReference type="CDD" id="cd16922">
    <property type="entry name" value="HATPase_EvgS-ArcB-TorS-like"/>
    <property type="match status" value="1"/>
</dbReference>
<keyword evidence="6" id="KW-0808">Transferase</keyword>
<evidence type="ECO:0000256" key="15">
    <source>
        <dbReference type="PROSITE-ProRule" id="PRU00169"/>
    </source>
</evidence>
<dbReference type="EC" id="2.7.13.3" evidence="3"/>
<evidence type="ECO:0000256" key="12">
    <source>
        <dbReference type="ARBA" id="ARBA00023012"/>
    </source>
</evidence>
<dbReference type="InterPro" id="IPR036890">
    <property type="entry name" value="HATPase_C_sf"/>
</dbReference>
<dbReference type="AlphaFoldDB" id="A0A7C9URT6"/>
<dbReference type="PROSITE" id="PS50109">
    <property type="entry name" value="HIS_KIN"/>
    <property type="match status" value="1"/>
</dbReference>
<organism evidence="20 21">
    <name type="scientific">Magnetospirillum aberrantis SpK</name>
    <dbReference type="NCBI Taxonomy" id="908842"/>
    <lineage>
        <taxon>Bacteria</taxon>
        <taxon>Pseudomonadati</taxon>
        <taxon>Pseudomonadota</taxon>
        <taxon>Alphaproteobacteria</taxon>
        <taxon>Rhodospirillales</taxon>
        <taxon>Rhodospirillaceae</taxon>
        <taxon>Magnetospirillum</taxon>
    </lineage>
</organism>
<dbReference type="Gene3D" id="3.30.565.10">
    <property type="entry name" value="Histidine kinase-like ATPase, C-terminal domain"/>
    <property type="match status" value="1"/>
</dbReference>
<dbReference type="PANTHER" id="PTHR45339">
    <property type="entry name" value="HYBRID SIGNAL TRANSDUCTION HISTIDINE KINASE J"/>
    <property type="match status" value="1"/>
</dbReference>
<dbReference type="SMART" id="SM00448">
    <property type="entry name" value="REC"/>
    <property type="match status" value="1"/>
</dbReference>
<dbReference type="CDD" id="cd00082">
    <property type="entry name" value="HisKA"/>
    <property type="match status" value="1"/>
</dbReference>
<feature type="modified residue" description="4-aspartylphosphate" evidence="15">
    <location>
        <position position="509"/>
    </location>
</feature>
<dbReference type="Pfam" id="PF00512">
    <property type="entry name" value="HisKA"/>
    <property type="match status" value="1"/>
</dbReference>